<proteinExistence type="predicted"/>
<dbReference type="InterPro" id="IPR037238">
    <property type="entry name" value="YbiA-like_sf"/>
</dbReference>
<comment type="catalytic activity">
    <reaction evidence="2">
        <text>2,5-diamino-6-hydroxy-4-(5-phosphoribosylamino)-pyrimidine + H2O = 2,5,6-triamino-4-hydroxypyrimidine + D-ribose 5-phosphate</text>
        <dbReference type="Rhea" id="RHEA:23436"/>
        <dbReference type="ChEBI" id="CHEBI:15377"/>
        <dbReference type="ChEBI" id="CHEBI:58614"/>
        <dbReference type="ChEBI" id="CHEBI:78346"/>
        <dbReference type="ChEBI" id="CHEBI:137796"/>
    </reaction>
</comment>
<dbReference type="InterPro" id="IPR012816">
    <property type="entry name" value="NADAR"/>
</dbReference>
<organism evidence="4 5">
    <name type="scientific">Pseudoalteromonas rubra</name>
    <dbReference type="NCBI Taxonomy" id="43658"/>
    <lineage>
        <taxon>Bacteria</taxon>
        <taxon>Pseudomonadati</taxon>
        <taxon>Pseudomonadota</taxon>
        <taxon>Gammaproteobacteria</taxon>
        <taxon>Alteromonadales</taxon>
        <taxon>Pseudoalteromonadaceae</taxon>
        <taxon>Pseudoalteromonas</taxon>
    </lineage>
</organism>
<comment type="catalytic activity">
    <reaction evidence="1">
        <text>5-amino-6-(5-phospho-D-ribosylamino)uracil + H2O = 5,6-diaminouracil + D-ribose 5-phosphate</text>
        <dbReference type="Rhea" id="RHEA:55020"/>
        <dbReference type="ChEBI" id="CHEBI:15377"/>
        <dbReference type="ChEBI" id="CHEBI:46252"/>
        <dbReference type="ChEBI" id="CHEBI:58453"/>
        <dbReference type="ChEBI" id="CHEBI:78346"/>
    </reaction>
</comment>
<reference evidence="4 5" key="1">
    <citation type="submission" date="2015-12" db="EMBL/GenBank/DDBJ databases">
        <title>Complete genome sequence of Pseudoalteromonas rubra SCSIO 6842, harboring a conjugative plasmid.</title>
        <authorList>
            <person name="Li B."/>
            <person name="Wang X."/>
        </authorList>
    </citation>
    <scope>NUCLEOTIDE SEQUENCE [LARGE SCALE GENOMIC DNA]</scope>
    <source>
        <strain evidence="4 5">SCSIO 6842</strain>
    </source>
</reference>
<dbReference type="Gene3D" id="1.10.357.40">
    <property type="entry name" value="YbiA-like"/>
    <property type="match status" value="1"/>
</dbReference>
<sequence>MTITSNAQLIEYIAKSKKPKFVFFWGHQKAKSGVSKSCFSQWYPAHFEQHGLMFKSAEHYMMYHKAMLFDNHDVALRILECGHPGEAKKLGRAVTGFDEATWNAKRFDIVVSANMLKFAQNPELKEFLFSTGKRILVEASPVDKIWGIGLAEDHEFASVPQKWHGLNLLGYALMAVRDKLSQDTQTPK</sequence>
<dbReference type="AlphaFoldDB" id="A0A0U3GBW9"/>
<dbReference type="Proteomes" id="UP000069015">
    <property type="component" value="Chromosome 1"/>
</dbReference>
<evidence type="ECO:0000313" key="5">
    <source>
        <dbReference type="Proteomes" id="UP000069015"/>
    </source>
</evidence>
<dbReference type="SUPFAM" id="SSF143990">
    <property type="entry name" value="YbiA-like"/>
    <property type="match status" value="1"/>
</dbReference>
<evidence type="ECO:0000256" key="1">
    <source>
        <dbReference type="ARBA" id="ARBA00000022"/>
    </source>
</evidence>
<gene>
    <name evidence="4" type="ORF">AT705_04580</name>
</gene>
<dbReference type="RefSeq" id="WP_058795678.1">
    <property type="nucleotide sequence ID" value="NZ_CP013611.1"/>
</dbReference>
<evidence type="ECO:0000259" key="3">
    <source>
        <dbReference type="Pfam" id="PF08719"/>
    </source>
</evidence>
<dbReference type="EMBL" id="CP013611">
    <property type="protein sequence ID" value="ALU42282.1"/>
    <property type="molecule type" value="Genomic_DNA"/>
</dbReference>
<dbReference type="CDD" id="cd15457">
    <property type="entry name" value="NADAR"/>
    <property type="match status" value="1"/>
</dbReference>
<evidence type="ECO:0000313" key="4">
    <source>
        <dbReference type="EMBL" id="ALU42282.1"/>
    </source>
</evidence>
<accession>A0A0U3GBW9</accession>
<evidence type="ECO:0000256" key="2">
    <source>
        <dbReference type="ARBA" id="ARBA00000751"/>
    </source>
</evidence>
<name>A0A0U3GBW9_9GAMM</name>
<protein>
    <recommendedName>
        <fullName evidence="3">NADAR domain-containing protein</fullName>
    </recommendedName>
</protein>
<feature type="domain" description="NADAR" evidence="3">
    <location>
        <begin position="23"/>
        <end position="180"/>
    </location>
</feature>
<dbReference type="KEGG" id="prr:AT705_04580"/>
<dbReference type="NCBIfam" id="TIGR02464">
    <property type="entry name" value="ribofla_fusion"/>
    <property type="match status" value="1"/>
</dbReference>
<dbReference type="Pfam" id="PF08719">
    <property type="entry name" value="NADAR"/>
    <property type="match status" value="1"/>
</dbReference>